<dbReference type="FunFam" id="3.40.630.40:FF:000001">
    <property type="entry name" value="N-acetylmuramoyl-L-alanine amidase"/>
    <property type="match status" value="1"/>
</dbReference>
<dbReference type="Pfam" id="PF01520">
    <property type="entry name" value="Amidase_3"/>
    <property type="match status" value="1"/>
</dbReference>
<dbReference type="SMART" id="SM00646">
    <property type="entry name" value="Ami_3"/>
    <property type="match status" value="1"/>
</dbReference>
<protein>
    <recommendedName>
        <fullName evidence="9">N-acetylmuramoyl-L-alanine amidase AmiC</fullName>
        <ecNumber evidence="4">3.5.1.28</ecNumber>
    </recommendedName>
</protein>
<dbReference type="GO" id="GO:0009253">
    <property type="term" value="P:peptidoglycan catabolic process"/>
    <property type="evidence" value="ECO:0007669"/>
    <property type="project" value="InterPro"/>
</dbReference>
<dbReference type="Pfam" id="PF11741">
    <property type="entry name" value="AMIN"/>
    <property type="match status" value="1"/>
</dbReference>
<reference evidence="11 12" key="1">
    <citation type="journal article" date="2008" name="Int. J. Syst. Evol. Microbiol.">
        <title>Amphritea japonica sp. nov. and Amphritea balenae sp. nov., isolated from the sediment adjacent to sperm whale carcasses off Kagoshima, Japan.</title>
        <authorList>
            <person name="Miyazaki M."/>
            <person name="Nogi Y."/>
            <person name="Fujiwara Y."/>
            <person name="Kawato M."/>
            <person name="Nagahama T."/>
            <person name="Kubokawa K."/>
            <person name="Horikoshi K."/>
        </authorList>
    </citation>
    <scope>NUCLEOTIDE SEQUENCE [LARGE SCALE GENOMIC DNA]</scope>
    <source>
        <strain evidence="11 12">ATCC BAA-1530</strain>
    </source>
</reference>
<dbReference type="SMART" id="SM00257">
    <property type="entry name" value="LysM"/>
    <property type="match status" value="1"/>
</dbReference>
<evidence type="ECO:0000256" key="8">
    <source>
        <dbReference type="ARBA" id="ARBA00023316"/>
    </source>
</evidence>
<dbReference type="AlphaFoldDB" id="A0A7R6SU58"/>
<dbReference type="KEGG" id="ajp:AMJAP_2819"/>
<dbReference type="GO" id="GO:0008745">
    <property type="term" value="F:N-acetylmuramoyl-L-alanine amidase activity"/>
    <property type="evidence" value="ECO:0007669"/>
    <property type="project" value="UniProtKB-EC"/>
</dbReference>
<dbReference type="PANTHER" id="PTHR30404:SF0">
    <property type="entry name" value="N-ACETYLMURAMOYL-L-ALANINE AMIDASE AMIC"/>
    <property type="match status" value="1"/>
</dbReference>
<dbReference type="PROSITE" id="PS51782">
    <property type="entry name" value="LYSM"/>
    <property type="match status" value="1"/>
</dbReference>
<proteinExistence type="inferred from homology"/>
<keyword evidence="12" id="KW-1185">Reference proteome</keyword>
<dbReference type="Gene3D" id="2.60.40.3500">
    <property type="match status" value="1"/>
</dbReference>
<dbReference type="Gene3D" id="3.10.350.10">
    <property type="entry name" value="LysM domain"/>
    <property type="match status" value="1"/>
</dbReference>
<dbReference type="Proteomes" id="UP000595663">
    <property type="component" value="Chromosome"/>
</dbReference>
<organism evidence="11 12">
    <name type="scientific">Amphritea japonica ATCC BAA-1530</name>
    <dbReference type="NCBI Taxonomy" id="1278309"/>
    <lineage>
        <taxon>Bacteria</taxon>
        <taxon>Pseudomonadati</taxon>
        <taxon>Pseudomonadota</taxon>
        <taxon>Gammaproteobacteria</taxon>
        <taxon>Oceanospirillales</taxon>
        <taxon>Oceanospirillaceae</taxon>
        <taxon>Amphritea</taxon>
    </lineage>
</organism>
<dbReference type="EMBL" id="AP014545">
    <property type="protein sequence ID" value="BBB27405.1"/>
    <property type="molecule type" value="Genomic_DNA"/>
</dbReference>
<evidence type="ECO:0000256" key="5">
    <source>
        <dbReference type="ARBA" id="ARBA00022729"/>
    </source>
</evidence>
<keyword evidence="8" id="KW-0961">Cell wall biogenesis/degradation</keyword>
<evidence type="ECO:0000313" key="12">
    <source>
        <dbReference type="Proteomes" id="UP000595663"/>
    </source>
</evidence>
<comment type="catalytic activity">
    <reaction evidence="1">
        <text>Hydrolyzes the link between N-acetylmuramoyl residues and L-amino acid residues in certain cell-wall glycopeptides.</text>
        <dbReference type="EC" id="3.5.1.28"/>
    </reaction>
</comment>
<comment type="subcellular location">
    <subcellularLocation>
        <location evidence="2">Periplasm</location>
    </subcellularLocation>
</comment>
<dbReference type="SUPFAM" id="SSF53187">
    <property type="entry name" value="Zn-dependent exopeptidases"/>
    <property type="match status" value="1"/>
</dbReference>
<dbReference type="CDD" id="cd00118">
    <property type="entry name" value="LysM"/>
    <property type="match status" value="1"/>
</dbReference>
<evidence type="ECO:0000259" key="10">
    <source>
        <dbReference type="PROSITE" id="PS51782"/>
    </source>
</evidence>
<dbReference type="GO" id="GO:0030288">
    <property type="term" value="C:outer membrane-bounded periplasmic space"/>
    <property type="evidence" value="ECO:0007669"/>
    <property type="project" value="TreeGrafter"/>
</dbReference>
<dbReference type="GO" id="GO:0071555">
    <property type="term" value="P:cell wall organization"/>
    <property type="evidence" value="ECO:0007669"/>
    <property type="project" value="UniProtKB-KW"/>
</dbReference>
<dbReference type="InterPro" id="IPR021731">
    <property type="entry name" value="AMIN_dom"/>
</dbReference>
<dbReference type="InterPro" id="IPR036779">
    <property type="entry name" value="LysM_dom_sf"/>
</dbReference>
<dbReference type="Pfam" id="PF01476">
    <property type="entry name" value="LysM"/>
    <property type="match status" value="1"/>
</dbReference>
<comment type="similarity">
    <text evidence="3">Belongs to the N-acetylmuramoyl-L-alanine amidase 3 family.</text>
</comment>
<evidence type="ECO:0000256" key="7">
    <source>
        <dbReference type="ARBA" id="ARBA00022801"/>
    </source>
</evidence>
<evidence type="ECO:0000313" key="11">
    <source>
        <dbReference type="EMBL" id="BBB27405.1"/>
    </source>
</evidence>
<dbReference type="Gene3D" id="3.40.630.40">
    <property type="entry name" value="Zn-dependent exopeptidases"/>
    <property type="match status" value="1"/>
</dbReference>
<dbReference type="EC" id="3.5.1.28" evidence="4"/>
<keyword evidence="6" id="KW-0574">Periplasm</keyword>
<evidence type="ECO:0000256" key="3">
    <source>
        <dbReference type="ARBA" id="ARBA00010860"/>
    </source>
</evidence>
<evidence type="ECO:0000256" key="9">
    <source>
        <dbReference type="ARBA" id="ARBA00074581"/>
    </source>
</evidence>
<dbReference type="CDD" id="cd02696">
    <property type="entry name" value="MurNAc-LAA"/>
    <property type="match status" value="1"/>
</dbReference>
<dbReference type="PANTHER" id="PTHR30404">
    <property type="entry name" value="N-ACETYLMURAMOYL-L-ALANINE AMIDASE"/>
    <property type="match status" value="1"/>
</dbReference>
<keyword evidence="7 11" id="KW-0378">Hydrolase</keyword>
<dbReference type="SUPFAM" id="SSF54106">
    <property type="entry name" value="LysM domain"/>
    <property type="match status" value="1"/>
</dbReference>
<sequence length="441" mass="48389">MLVSFWLVAVSCYATDVNNVRVWIAPDHARLVFDLSGAVQHKLFTLKKPDRIVLDLSGAKLLSDLSVVDLSKSPVSLMRSGSRNGGKDLRVVLDLKETVKPKSFALKPNDQYGHRLVLDLYREVSEEVPQKTAIASADNPATLRDIIIAIDAGHGGEDPGAIGPGRVKEKTVVLGIARELKALLAKERGFKPKLTRDGDYYISLRSRTQRARKMNADMFVSIHADGFKDKRAKGASVWVLSPRGASSEMGRWLARKENSADLIGGVGSVSLEDKDDVLAKVLLDMSMTASRSDSRQIAHSIHRNLGRFAKMHKKQVEQAGFVVLKSPDIPSILVETGFITNHDEAAKLKSKAYQRKMAQAIFAGIKAHFTNKPPALTWLAWQKNGQRNAKSMSSSYKVMRGDTLSVIASRNGVSLTALRKVNGLRNADHIQIGQVLKIPAS</sequence>
<evidence type="ECO:0000256" key="6">
    <source>
        <dbReference type="ARBA" id="ARBA00022764"/>
    </source>
</evidence>
<keyword evidence="5" id="KW-0732">Signal</keyword>
<dbReference type="InterPro" id="IPR050695">
    <property type="entry name" value="N-acetylmuramoyl_amidase_3"/>
</dbReference>
<evidence type="ECO:0000256" key="1">
    <source>
        <dbReference type="ARBA" id="ARBA00001561"/>
    </source>
</evidence>
<dbReference type="InterPro" id="IPR018392">
    <property type="entry name" value="LysM"/>
</dbReference>
<evidence type="ECO:0000256" key="2">
    <source>
        <dbReference type="ARBA" id="ARBA00004418"/>
    </source>
</evidence>
<name>A0A7R6SU58_9GAMM</name>
<dbReference type="InterPro" id="IPR002508">
    <property type="entry name" value="MurNAc-LAA_cat"/>
</dbReference>
<evidence type="ECO:0000256" key="4">
    <source>
        <dbReference type="ARBA" id="ARBA00011901"/>
    </source>
</evidence>
<feature type="domain" description="LysM" evidence="10">
    <location>
        <begin position="394"/>
        <end position="438"/>
    </location>
</feature>
<gene>
    <name evidence="11" type="ORF">AMJAP_2819</name>
</gene>
<accession>A0A7R6SU58</accession>